<keyword evidence="5" id="KW-1185">Reference proteome</keyword>
<evidence type="ECO:0000313" key="4">
    <source>
        <dbReference type="EMBL" id="SKB10095.1"/>
    </source>
</evidence>
<feature type="signal peptide" evidence="2">
    <location>
        <begin position="1"/>
        <end position="23"/>
    </location>
</feature>
<dbReference type="SUPFAM" id="SSF55166">
    <property type="entry name" value="Hedgehog/DD-peptidase"/>
    <property type="match status" value="1"/>
</dbReference>
<organism evidence="4 5">
    <name type="scientific">Aeromicrobium choanae</name>
    <dbReference type="NCBI Taxonomy" id="1736691"/>
    <lineage>
        <taxon>Bacteria</taxon>
        <taxon>Bacillati</taxon>
        <taxon>Actinomycetota</taxon>
        <taxon>Actinomycetes</taxon>
        <taxon>Propionibacteriales</taxon>
        <taxon>Nocardioidaceae</taxon>
        <taxon>Aeromicrobium</taxon>
    </lineage>
</organism>
<evidence type="ECO:0000256" key="1">
    <source>
        <dbReference type="SAM" id="MobiDB-lite"/>
    </source>
</evidence>
<name>A0A1T4Z966_9ACTN</name>
<feature type="compositionally biased region" description="Low complexity" evidence="1">
    <location>
        <begin position="32"/>
        <end position="52"/>
    </location>
</feature>
<dbReference type="EMBL" id="LT796768">
    <property type="protein sequence ID" value="SKB10095.1"/>
    <property type="molecule type" value="Genomic_DNA"/>
</dbReference>
<dbReference type="GO" id="GO:0004180">
    <property type="term" value="F:carboxypeptidase activity"/>
    <property type="evidence" value="ECO:0007669"/>
    <property type="project" value="UniProtKB-KW"/>
</dbReference>
<dbReference type="Proteomes" id="UP000191040">
    <property type="component" value="Chromosome I"/>
</dbReference>
<dbReference type="InterPro" id="IPR039561">
    <property type="entry name" value="Peptidase_M15C"/>
</dbReference>
<dbReference type="OrthoDB" id="9799970at2"/>
<dbReference type="Pfam" id="PF13539">
    <property type="entry name" value="Peptidase_M15_4"/>
    <property type="match status" value="1"/>
</dbReference>
<dbReference type="AlphaFoldDB" id="A0A1T4Z966"/>
<keyword evidence="4" id="KW-0645">Protease</keyword>
<dbReference type="STRING" id="1736691.SAMN06295964_3097"/>
<accession>A0A1T4Z966</accession>
<keyword evidence="2" id="KW-0732">Signal</keyword>
<feature type="chain" id="PRO_5038828545" evidence="2">
    <location>
        <begin position="24"/>
        <end position="254"/>
    </location>
</feature>
<keyword evidence="4" id="KW-0378">Hydrolase</keyword>
<dbReference type="PROSITE" id="PS51257">
    <property type="entry name" value="PROKAR_LIPOPROTEIN"/>
    <property type="match status" value="1"/>
</dbReference>
<proteinExistence type="predicted"/>
<reference evidence="5" key="1">
    <citation type="submission" date="2017-02" db="EMBL/GenBank/DDBJ databases">
        <authorList>
            <person name="Varghese N."/>
            <person name="Submissions S."/>
        </authorList>
    </citation>
    <scope>NUCLEOTIDE SEQUENCE [LARGE SCALE GENOMIC DNA]</scope>
    <source>
        <strain evidence="5">9H-4</strain>
    </source>
</reference>
<protein>
    <submittedName>
        <fullName evidence="4">D-alanyl-D-alanine carboxypeptidase</fullName>
    </submittedName>
</protein>
<evidence type="ECO:0000313" key="5">
    <source>
        <dbReference type="Proteomes" id="UP000191040"/>
    </source>
</evidence>
<gene>
    <name evidence="4" type="ORF">SAMN06295964_3097</name>
</gene>
<dbReference type="InterPro" id="IPR009045">
    <property type="entry name" value="Zn_M74/Hedgehog-like"/>
</dbReference>
<dbReference type="Gene3D" id="3.30.1380.10">
    <property type="match status" value="1"/>
</dbReference>
<evidence type="ECO:0000256" key="2">
    <source>
        <dbReference type="SAM" id="SignalP"/>
    </source>
</evidence>
<keyword evidence="4" id="KW-0121">Carboxypeptidase</keyword>
<feature type="domain" description="Peptidase M15C" evidence="3">
    <location>
        <begin position="172"/>
        <end position="243"/>
    </location>
</feature>
<sequence length="254" mass="27989">MPHLVRLTTAVMTLALLAGCSGAQDDEPAPSPSSASATPSATTSAPSPTDTTPAPPPASQVREVPPAQWDAIVGAGMVRPECPIQRRDQLRRVDLNFVDFEGRTRRGHVIVNADVAQSIQRIFDRLFAEEFPIRKMKGVEAYGGDVARSLSADNTSAFNCRRADQINAPFKDSPHANGRAVDINPLENPWMDLRCDCWTPSARHAERTPGRGKILEKGLVWRLFDREGWIWQNIDVPDYMHFDTGYPSRPFGGA</sequence>
<feature type="region of interest" description="Disordered" evidence="1">
    <location>
        <begin position="23"/>
        <end position="63"/>
    </location>
</feature>
<evidence type="ECO:0000259" key="3">
    <source>
        <dbReference type="Pfam" id="PF13539"/>
    </source>
</evidence>